<keyword evidence="2" id="KW-1185">Reference proteome</keyword>
<dbReference type="Proteomes" id="UP001380186">
    <property type="component" value="Chromosome"/>
</dbReference>
<dbReference type="EMBL" id="AP029022">
    <property type="protein sequence ID" value="BEV04291.1"/>
    <property type="molecule type" value="Genomic_DNA"/>
</dbReference>
<dbReference type="RefSeq" id="WP_271162130.1">
    <property type="nucleotide sequence ID" value="NZ_AP029022.1"/>
</dbReference>
<evidence type="ECO:0000313" key="2">
    <source>
        <dbReference type="Proteomes" id="UP001380186"/>
    </source>
</evidence>
<protein>
    <recommendedName>
        <fullName evidence="3">Bacteriocin-type signal sequence-containing protein</fullName>
    </recommendedName>
</protein>
<accession>A0ABN7CD07</accession>
<gene>
    <name evidence="1" type="ORF">CRDW_16650</name>
</gene>
<name>A0ABN7CD07_9FLAO</name>
<reference evidence="1 2" key="1">
    <citation type="journal article" date="2020" name="Microbes Environ.">
        <title>Synthetic bacterial community of duckweed: a simple and stable system to study plant-microbe interactions.</title>
        <authorList>
            <person name="Ishizawa H."/>
            <person name="Tada M."/>
            <person name="Kuroda M."/>
            <person name="Inoue D."/>
            <person name="Futamata H."/>
            <person name="Ike M."/>
        </authorList>
    </citation>
    <scope>NUCLEOTIDE SEQUENCE [LARGE SCALE GENOMIC DNA]</scope>
    <source>
        <strain evidence="1 2">DW100</strain>
    </source>
</reference>
<evidence type="ECO:0008006" key="3">
    <source>
        <dbReference type="Google" id="ProtNLM"/>
    </source>
</evidence>
<organism evidence="1 2">
    <name type="scientific">Chryseobacterium gambrini</name>
    <dbReference type="NCBI Taxonomy" id="373672"/>
    <lineage>
        <taxon>Bacteria</taxon>
        <taxon>Pseudomonadati</taxon>
        <taxon>Bacteroidota</taxon>
        <taxon>Flavobacteriia</taxon>
        <taxon>Flavobacteriales</taxon>
        <taxon>Weeksellaceae</taxon>
        <taxon>Chryseobacterium group</taxon>
        <taxon>Chryseobacterium</taxon>
    </lineage>
</organism>
<proteinExistence type="predicted"/>
<evidence type="ECO:0000313" key="1">
    <source>
        <dbReference type="EMBL" id="BEV04291.1"/>
    </source>
</evidence>
<sequence>MEKKKFNAKDFLNVSTLSPLESAEIKGGMADTIKTTVTEVTVKKVTVTVTS</sequence>